<evidence type="ECO:0000259" key="2">
    <source>
        <dbReference type="Pfam" id="PF17289"/>
    </source>
</evidence>
<dbReference type="InterPro" id="IPR006517">
    <property type="entry name" value="Phage_terminase_lsu-like_C"/>
</dbReference>
<organism evidence="3 4">
    <name type="scientific">Orenia metallireducens</name>
    <dbReference type="NCBI Taxonomy" id="1413210"/>
    <lineage>
        <taxon>Bacteria</taxon>
        <taxon>Bacillati</taxon>
        <taxon>Bacillota</taxon>
        <taxon>Clostridia</taxon>
        <taxon>Halanaerobiales</taxon>
        <taxon>Halobacteroidaceae</taxon>
        <taxon>Orenia</taxon>
    </lineage>
</organism>
<dbReference type="Proteomes" id="UP000219573">
    <property type="component" value="Unassembled WGS sequence"/>
</dbReference>
<sequence>MLADKLTPDLRKHVQQRARRELARRKYLPYVKYTHQDIDFKKARYHDLLCDTLEKVEKGDIKRLMVFMPPRHGKSMTITETFPSWCLGRNPNWRVIEVSYGDDLATDFGQANKDKVELHGKELFNIRIAKNTKAKGKWNLQESRGGMLSGGILSGITGKGANLMIIDDPIKNDEQAYSANYREKLWREWNSTLKTRLTADGRVIVILTRWHEDDLAGRLLKEEGRVEAGGKWHVIELLVAAKENDALGRKPGEALCPERGFDEEWIESEAKTNKRVFAALYQQSPQIEGGNIFKRQHIQYFTQTRSTFILECFNGRIKRVPKDKCIWFQTCDTAMKDNEQNDYTVISTWALTPENNLLLIEVTRDKLVIPKQWSFIKVMKKIYPKVKIQAVEDKASGTGLIQTAKLEGTPLIPLKADKGKVARSFDISTMYENYMVFHLKDAEWLPDFEKELLAFPNASHDDQVDTASYAGILVNTKKFKSATDDDGGVWS</sequence>
<dbReference type="AlphaFoldDB" id="A0A285IGM9"/>
<gene>
    <name evidence="3" type="ORF">SAMN06265827_14723</name>
</gene>
<dbReference type="RefSeq" id="WP_097019601.1">
    <property type="nucleotide sequence ID" value="NZ_OBDZ01000047.1"/>
</dbReference>
<accession>A0A285IGM9</accession>
<dbReference type="EMBL" id="OBDZ01000047">
    <property type="protein sequence ID" value="SNY47135.1"/>
    <property type="molecule type" value="Genomic_DNA"/>
</dbReference>
<evidence type="ECO:0000256" key="1">
    <source>
        <dbReference type="ARBA" id="ARBA00022612"/>
    </source>
</evidence>
<keyword evidence="1" id="KW-1188">Viral release from host cell</keyword>
<name>A0A285IGM9_9FIRM</name>
<feature type="domain" description="Terminase large subunit gp17-like C-terminal" evidence="2">
    <location>
        <begin position="330"/>
        <end position="470"/>
    </location>
</feature>
<dbReference type="InterPro" id="IPR035421">
    <property type="entry name" value="Terminase_6C"/>
</dbReference>
<reference evidence="4" key="1">
    <citation type="submission" date="2017-09" db="EMBL/GenBank/DDBJ databases">
        <authorList>
            <person name="Varghese N."/>
            <person name="Submissions S."/>
        </authorList>
    </citation>
    <scope>NUCLEOTIDE SEQUENCE [LARGE SCALE GENOMIC DNA]</scope>
    <source>
        <strain evidence="4">MSL47</strain>
    </source>
</reference>
<proteinExistence type="predicted"/>
<dbReference type="Pfam" id="PF03237">
    <property type="entry name" value="Terminase_6N"/>
    <property type="match status" value="1"/>
</dbReference>
<evidence type="ECO:0000313" key="4">
    <source>
        <dbReference type="Proteomes" id="UP000219573"/>
    </source>
</evidence>
<dbReference type="NCBIfam" id="TIGR01630">
    <property type="entry name" value="psiM2_ORF9"/>
    <property type="match status" value="1"/>
</dbReference>
<dbReference type="OrthoDB" id="9771580at2"/>
<dbReference type="Pfam" id="PF17289">
    <property type="entry name" value="Terminase_6C"/>
    <property type="match status" value="1"/>
</dbReference>
<keyword evidence="4" id="KW-1185">Reference proteome</keyword>
<evidence type="ECO:0000313" key="3">
    <source>
        <dbReference type="EMBL" id="SNY47135.1"/>
    </source>
</evidence>
<protein>
    <submittedName>
        <fullName evidence="3">Phage uncharacterized protein (Putative large terminase), C-terminal domain-containing protein</fullName>
    </submittedName>
</protein>